<dbReference type="Proteomes" id="UP000807850">
    <property type="component" value="Unassembled WGS sequence"/>
</dbReference>
<protein>
    <submittedName>
        <fullName evidence="1">Uncharacterized protein</fullName>
    </submittedName>
</protein>
<evidence type="ECO:0000313" key="1">
    <source>
        <dbReference type="EMBL" id="MBI3540148.1"/>
    </source>
</evidence>
<name>A0A9D6L745_UNCEI</name>
<reference evidence="1" key="1">
    <citation type="submission" date="2020-07" db="EMBL/GenBank/DDBJ databases">
        <title>Huge and variable diversity of episymbiotic CPR bacteria and DPANN archaea in groundwater ecosystems.</title>
        <authorList>
            <person name="He C.Y."/>
            <person name="Keren R."/>
            <person name="Whittaker M."/>
            <person name="Farag I.F."/>
            <person name="Doudna J."/>
            <person name="Cate J.H.D."/>
            <person name="Banfield J.F."/>
        </authorList>
    </citation>
    <scope>NUCLEOTIDE SEQUENCE</scope>
    <source>
        <strain evidence="1">NC_groundwater_928_Pr1_S-0.2um_72_17</strain>
    </source>
</reference>
<dbReference type="EMBL" id="JACQAY010000254">
    <property type="protein sequence ID" value="MBI3540148.1"/>
    <property type="molecule type" value="Genomic_DNA"/>
</dbReference>
<sequence>MSGFGHRFHRERIAGTIAVMALAIFSLTQCRMVEDRLTGVSVQQLNDREREGATHCIIQCQTIAAQAFIAEAQLVAANLKACNGDPACIQAENARHQAVVQTILINLRACIDSCHRQGGGDD</sequence>
<dbReference type="AlphaFoldDB" id="A0A9D6L745"/>
<evidence type="ECO:0000313" key="2">
    <source>
        <dbReference type="Proteomes" id="UP000807850"/>
    </source>
</evidence>
<proteinExistence type="predicted"/>
<organism evidence="1 2">
    <name type="scientific">Eiseniibacteriota bacterium</name>
    <dbReference type="NCBI Taxonomy" id="2212470"/>
    <lineage>
        <taxon>Bacteria</taxon>
        <taxon>Candidatus Eiseniibacteriota</taxon>
    </lineage>
</organism>
<gene>
    <name evidence="1" type="ORF">HY076_07730</name>
</gene>
<comment type="caution">
    <text evidence="1">The sequence shown here is derived from an EMBL/GenBank/DDBJ whole genome shotgun (WGS) entry which is preliminary data.</text>
</comment>
<accession>A0A9D6L745</accession>